<feature type="domain" description="Major facilitator superfamily (MFS) profile" evidence="6">
    <location>
        <begin position="16"/>
        <end position="444"/>
    </location>
</feature>
<dbReference type="InterPro" id="IPR050327">
    <property type="entry name" value="Proton-linked_MCT"/>
</dbReference>
<dbReference type="Gene3D" id="1.20.1250.20">
    <property type="entry name" value="MFS general substrate transporter like domains"/>
    <property type="match status" value="2"/>
</dbReference>
<dbReference type="SUPFAM" id="SSF103473">
    <property type="entry name" value="MFS general substrate transporter"/>
    <property type="match status" value="1"/>
</dbReference>
<dbReference type="PROSITE" id="PS50850">
    <property type="entry name" value="MFS"/>
    <property type="match status" value="1"/>
</dbReference>
<dbReference type="GO" id="GO:0005886">
    <property type="term" value="C:plasma membrane"/>
    <property type="evidence" value="ECO:0007669"/>
    <property type="project" value="UniProtKB-SubCell"/>
</dbReference>
<dbReference type="HOGENOM" id="CLU_637490_0_0_11"/>
<name>E1QVI4_OLSUV</name>
<dbReference type="InterPro" id="IPR020846">
    <property type="entry name" value="MFS_dom"/>
</dbReference>
<evidence type="ECO:0000256" key="3">
    <source>
        <dbReference type="ARBA" id="ARBA00022989"/>
    </source>
</evidence>
<sequence length="445" mass="47810">MEKISKETAKRFGTLTVIAAWLAVFCLFGYRSSFSIMQKDLMGAMGWTSTQASLGYCFMMTFYAITAFFSGRLIDSRGTRPTYFIGAICCFLGFFLTSFIPEGAPFAFPVYLVTYGIFAGIGTGMLWVSSTISCRKWYVGAKYGSAWGLAFMGAPMAQLLLTIVISPVLKDAGWSVGMKILSVIMAVMLIVAALVAKPMPDKLEDEGGSPVKPFGFDSLPKKAASAKPARSWSLGEAFRTKALWLDIFAFMFAVMGEFLIWSQIVLFFANNFGWDKIFPMEGTPLLGTIPLGNLIYMLIGLAGIFAMPLTGKFSDNLVRKMGDERRARKIMLVIAPACGIIGCLLALTGNIPLVCLGMIILAIYWGIEPGGAAGYAGTVFGGASLGKIWGLATLIIMGIGPSFGTFMGAFLPNATGIQSSTLFFGMGAFVVSLLCGALLPTKVEE</sequence>
<accession>E1QVI4</accession>
<dbReference type="PATRIC" id="fig|633147.7.peg.519"/>
<dbReference type="Pfam" id="PF07690">
    <property type="entry name" value="MFS_1"/>
    <property type="match status" value="1"/>
</dbReference>
<keyword evidence="8" id="KW-1185">Reference proteome</keyword>
<dbReference type="RefSeq" id="WP_013251889.1">
    <property type="nucleotide sequence ID" value="NC_014363.1"/>
</dbReference>
<feature type="transmembrane region" description="Helical" evidence="5">
    <location>
        <begin position="289"/>
        <end position="311"/>
    </location>
</feature>
<dbReference type="Proteomes" id="UP000000333">
    <property type="component" value="Chromosome"/>
</dbReference>
<evidence type="ECO:0000256" key="4">
    <source>
        <dbReference type="ARBA" id="ARBA00023136"/>
    </source>
</evidence>
<evidence type="ECO:0000256" key="5">
    <source>
        <dbReference type="SAM" id="Phobius"/>
    </source>
</evidence>
<feature type="transmembrane region" description="Helical" evidence="5">
    <location>
        <begin position="332"/>
        <end position="365"/>
    </location>
</feature>
<keyword evidence="3 5" id="KW-1133">Transmembrane helix</keyword>
<dbReference type="InterPro" id="IPR011701">
    <property type="entry name" value="MFS"/>
</dbReference>
<dbReference type="KEGG" id="ols:Olsu_1026"/>
<proteinExistence type="predicted"/>
<comment type="subcellular location">
    <subcellularLocation>
        <location evidence="1">Cell membrane</location>
        <topology evidence="1">Multi-pass membrane protein</topology>
    </subcellularLocation>
</comment>
<protein>
    <submittedName>
        <fullName evidence="7">Major facilitator superfamily MFS_1</fullName>
    </submittedName>
</protein>
<dbReference type="PANTHER" id="PTHR11360:SF284">
    <property type="entry name" value="EG:103B4.3 PROTEIN-RELATED"/>
    <property type="match status" value="1"/>
</dbReference>
<dbReference type="EMBL" id="CP002106">
    <property type="protein sequence ID" value="ADK68137.1"/>
    <property type="molecule type" value="Genomic_DNA"/>
</dbReference>
<feature type="transmembrane region" description="Helical" evidence="5">
    <location>
        <begin position="388"/>
        <end position="410"/>
    </location>
</feature>
<dbReference type="GO" id="GO:0022857">
    <property type="term" value="F:transmembrane transporter activity"/>
    <property type="evidence" value="ECO:0007669"/>
    <property type="project" value="InterPro"/>
</dbReference>
<keyword evidence="4 5" id="KW-0472">Membrane</keyword>
<dbReference type="STRING" id="633147.Olsu_1026"/>
<feature type="transmembrane region" description="Helical" evidence="5">
    <location>
        <begin position="422"/>
        <end position="439"/>
    </location>
</feature>
<evidence type="ECO:0000256" key="2">
    <source>
        <dbReference type="ARBA" id="ARBA00022692"/>
    </source>
</evidence>
<feature type="transmembrane region" description="Helical" evidence="5">
    <location>
        <begin position="82"/>
        <end position="100"/>
    </location>
</feature>
<dbReference type="AlphaFoldDB" id="E1QVI4"/>
<dbReference type="OrthoDB" id="146345at2"/>
<feature type="transmembrane region" description="Helical" evidence="5">
    <location>
        <begin position="106"/>
        <end position="128"/>
    </location>
</feature>
<gene>
    <name evidence="7" type="ordered locus">Olsu_1026</name>
</gene>
<evidence type="ECO:0000259" key="6">
    <source>
        <dbReference type="PROSITE" id="PS50850"/>
    </source>
</evidence>
<evidence type="ECO:0000313" key="8">
    <source>
        <dbReference type="Proteomes" id="UP000000333"/>
    </source>
</evidence>
<feature type="transmembrane region" description="Helical" evidence="5">
    <location>
        <begin position="50"/>
        <end position="70"/>
    </location>
</feature>
<keyword evidence="2 5" id="KW-0812">Transmembrane</keyword>
<feature type="transmembrane region" description="Helical" evidence="5">
    <location>
        <begin position="175"/>
        <end position="196"/>
    </location>
</feature>
<feature type="transmembrane region" description="Helical" evidence="5">
    <location>
        <begin position="243"/>
        <end position="269"/>
    </location>
</feature>
<dbReference type="PANTHER" id="PTHR11360">
    <property type="entry name" value="MONOCARBOXYLATE TRANSPORTER"/>
    <property type="match status" value="1"/>
</dbReference>
<reference evidence="7 8" key="1">
    <citation type="journal article" date="2010" name="Stand. Genomic Sci.">
        <title>Complete genome sequence of Olsenella uli type strain (VPI D76D-27C).</title>
        <authorList>
            <person name="Goker M."/>
            <person name="Held B."/>
            <person name="Lucas S."/>
            <person name="Nolan M."/>
            <person name="Yasawong M."/>
            <person name="Glavina Del Rio T."/>
            <person name="Tice H."/>
            <person name="Cheng J.F."/>
            <person name="Bruce D."/>
            <person name="Detter J.C."/>
            <person name="Tapia R."/>
            <person name="Han C."/>
            <person name="Goodwin L."/>
            <person name="Pitluck S."/>
            <person name="Liolios K."/>
            <person name="Ivanova N."/>
            <person name="Mavromatis K."/>
            <person name="Mikhailova N."/>
            <person name="Pati A."/>
            <person name="Chen A."/>
            <person name="Palaniappan K."/>
            <person name="Land M."/>
            <person name="Hauser L."/>
            <person name="Chang Y.J."/>
            <person name="Jeffries C.D."/>
            <person name="Rohde M."/>
            <person name="Sikorski J."/>
            <person name="Pukall R."/>
            <person name="Woyke T."/>
            <person name="Bristow J."/>
            <person name="Eisen J.A."/>
            <person name="Markowitz V."/>
            <person name="Hugenholtz P."/>
            <person name="Kyrpides N.C."/>
            <person name="Klenk H.P."/>
            <person name="Lapidus A."/>
        </authorList>
    </citation>
    <scope>NUCLEOTIDE SEQUENCE [LARGE SCALE GENOMIC DNA]</scope>
    <source>
        <strain evidence="8">ATCC 49627 / DSM 7084 / CIP 109912 / JCM 12494 / NCIMB 702895 / VPI D76D-27C</strain>
    </source>
</reference>
<feature type="transmembrane region" description="Helical" evidence="5">
    <location>
        <begin position="149"/>
        <end position="169"/>
    </location>
</feature>
<organism evidence="7 8">
    <name type="scientific">Olsenella uli (strain ATCC 49627 / DSM 7084 / CCUG 31166 / CIP 109912 / JCM 12494 / LMG 11480 / NCIMB 702895 / VPI D76D-27C)</name>
    <name type="common">Lactobacillus uli</name>
    <dbReference type="NCBI Taxonomy" id="633147"/>
    <lineage>
        <taxon>Bacteria</taxon>
        <taxon>Bacillati</taxon>
        <taxon>Actinomycetota</taxon>
        <taxon>Coriobacteriia</taxon>
        <taxon>Coriobacteriales</taxon>
        <taxon>Atopobiaceae</taxon>
        <taxon>Olsenella</taxon>
    </lineage>
</organism>
<evidence type="ECO:0000313" key="7">
    <source>
        <dbReference type="EMBL" id="ADK68137.1"/>
    </source>
</evidence>
<feature type="transmembrane region" description="Helical" evidence="5">
    <location>
        <begin position="12"/>
        <end position="30"/>
    </location>
</feature>
<dbReference type="eggNOG" id="COG2271">
    <property type="taxonomic scope" value="Bacteria"/>
</dbReference>
<evidence type="ECO:0000256" key="1">
    <source>
        <dbReference type="ARBA" id="ARBA00004651"/>
    </source>
</evidence>
<dbReference type="GeneID" id="78512447"/>
<dbReference type="InterPro" id="IPR036259">
    <property type="entry name" value="MFS_trans_sf"/>
</dbReference>